<dbReference type="EMBL" id="QLLN01000006">
    <property type="protein sequence ID" value="RAJ08944.1"/>
    <property type="molecule type" value="Genomic_DNA"/>
</dbReference>
<dbReference type="InterPro" id="IPR014710">
    <property type="entry name" value="RmlC-like_jellyroll"/>
</dbReference>
<keyword evidence="3" id="KW-1185">Reference proteome</keyword>
<evidence type="ECO:0000313" key="3">
    <source>
        <dbReference type="Proteomes" id="UP000249696"/>
    </source>
</evidence>
<accession>A0A327QZ63</accession>
<reference evidence="2 3" key="1">
    <citation type="submission" date="2018-06" db="EMBL/GenBank/DDBJ databases">
        <title>Genomic Encyclopedia of Archaeal and Bacterial Type Strains, Phase II (KMG-II): from individual species to whole genera.</title>
        <authorList>
            <person name="Goeker M."/>
        </authorList>
    </citation>
    <scope>NUCLEOTIDE SEQUENCE [LARGE SCALE GENOMIC DNA]</scope>
    <source>
        <strain evidence="2 3">DSM 23522</strain>
    </source>
</reference>
<dbReference type="Pfam" id="PF00027">
    <property type="entry name" value="cNMP_binding"/>
    <property type="match status" value="1"/>
</dbReference>
<dbReference type="SUPFAM" id="SSF51206">
    <property type="entry name" value="cAMP-binding domain-like"/>
    <property type="match status" value="1"/>
</dbReference>
<dbReference type="PROSITE" id="PS50042">
    <property type="entry name" value="CNMP_BINDING_3"/>
    <property type="match status" value="1"/>
</dbReference>
<dbReference type="CDD" id="cd00038">
    <property type="entry name" value="CAP_ED"/>
    <property type="match status" value="1"/>
</dbReference>
<evidence type="ECO:0000313" key="2">
    <source>
        <dbReference type="EMBL" id="RAJ08944.1"/>
    </source>
</evidence>
<dbReference type="AlphaFoldDB" id="A0A327QZ63"/>
<sequence length="189" mass="22038">MELTDTINQVVNLTKDEKLSIEKYFTVKTLPKGGLWIKEGQYCNHIAFIKKGICRIFYNDQDGNEISCFFMPENNFISSYTSFLTLTPTKENIEAVEDLEMLVINREDLEKLSKEVPKVQIWRRVIAENLFILLERRISMLQSKTAQERYENLIKENGDILLKVPLQYTASFLGVTPQHLSRLRKNSVK</sequence>
<gene>
    <name evidence="2" type="ORF">LV92_03162</name>
</gene>
<proteinExistence type="predicted"/>
<dbReference type="InterPro" id="IPR018490">
    <property type="entry name" value="cNMP-bd_dom_sf"/>
</dbReference>
<dbReference type="OrthoDB" id="758145at2"/>
<dbReference type="Gene3D" id="2.60.120.10">
    <property type="entry name" value="Jelly Rolls"/>
    <property type="match status" value="1"/>
</dbReference>
<feature type="domain" description="Cyclic nucleotide-binding" evidence="1">
    <location>
        <begin position="9"/>
        <end position="112"/>
    </location>
</feature>
<dbReference type="InterPro" id="IPR000595">
    <property type="entry name" value="cNMP-bd_dom"/>
</dbReference>
<comment type="caution">
    <text evidence="2">The sequence shown here is derived from an EMBL/GenBank/DDBJ whole genome shotgun (WGS) entry which is preliminary data.</text>
</comment>
<dbReference type="Proteomes" id="UP000249696">
    <property type="component" value="Unassembled WGS sequence"/>
</dbReference>
<protein>
    <submittedName>
        <fullName evidence="2">CRP-like cAMP-binding protein</fullName>
    </submittedName>
</protein>
<name>A0A327QZ63_9FLAO</name>
<organism evidence="2 3">
    <name type="scientific">Arenibacter echinorum</name>
    <dbReference type="NCBI Taxonomy" id="440515"/>
    <lineage>
        <taxon>Bacteria</taxon>
        <taxon>Pseudomonadati</taxon>
        <taxon>Bacteroidota</taxon>
        <taxon>Flavobacteriia</taxon>
        <taxon>Flavobacteriales</taxon>
        <taxon>Flavobacteriaceae</taxon>
        <taxon>Arenibacter</taxon>
    </lineage>
</organism>
<dbReference type="RefSeq" id="WP_111624549.1">
    <property type="nucleotide sequence ID" value="NZ_QLLN01000006.1"/>
</dbReference>
<evidence type="ECO:0000259" key="1">
    <source>
        <dbReference type="PROSITE" id="PS50042"/>
    </source>
</evidence>